<keyword evidence="1" id="KW-0479">Metal-binding</keyword>
<dbReference type="AlphaFoldDB" id="A0A9P0BTI4"/>
<gene>
    <name evidence="7" type="ORF">CINC_LOCUS5736</name>
</gene>
<feature type="domain" description="THAP-type" evidence="6">
    <location>
        <begin position="1"/>
        <end position="84"/>
    </location>
</feature>
<dbReference type="PROSITE" id="PS50950">
    <property type="entry name" value="ZF_THAP"/>
    <property type="match status" value="1"/>
</dbReference>
<dbReference type="Proteomes" id="UP001154114">
    <property type="component" value="Chromosome 2"/>
</dbReference>
<evidence type="ECO:0000256" key="2">
    <source>
        <dbReference type="ARBA" id="ARBA00022771"/>
    </source>
</evidence>
<evidence type="ECO:0000259" key="6">
    <source>
        <dbReference type="PROSITE" id="PS50950"/>
    </source>
</evidence>
<evidence type="ECO:0000313" key="8">
    <source>
        <dbReference type="Proteomes" id="UP001154114"/>
    </source>
</evidence>
<accession>A0A9P0BTI4</accession>
<keyword evidence="3" id="KW-0862">Zinc</keyword>
<keyword evidence="4 5" id="KW-0238">DNA-binding</keyword>
<evidence type="ECO:0000313" key="7">
    <source>
        <dbReference type="EMBL" id="CAH0592555.1"/>
    </source>
</evidence>
<dbReference type="SUPFAM" id="SSF57716">
    <property type="entry name" value="Glucocorticoid receptor-like (DNA-binding domain)"/>
    <property type="match status" value="1"/>
</dbReference>
<evidence type="ECO:0000256" key="5">
    <source>
        <dbReference type="PROSITE-ProRule" id="PRU00309"/>
    </source>
</evidence>
<dbReference type="InterPro" id="IPR006612">
    <property type="entry name" value="THAP_Znf"/>
</dbReference>
<organism evidence="7 8">
    <name type="scientific">Chrysodeixis includens</name>
    <name type="common">Soybean looper</name>
    <name type="synonym">Pseudoplusia includens</name>
    <dbReference type="NCBI Taxonomy" id="689277"/>
    <lineage>
        <taxon>Eukaryota</taxon>
        <taxon>Metazoa</taxon>
        <taxon>Ecdysozoa</taxon>
        <taxon>Arthropoda</taxon>
        <taxon>Hexapoda</taxon>
        <taxon>Insecta</taxon>
        <taxon>Pterygota</taxon>
        <taxon>Neoptera</taxon>
        <taxon>Endopterygota</taxon>
        <taxon>Lepidoptera</taxon>
        <taxon>Glossata</taxon>
        <taxon>Ditrysia</taxon>
        <taxon>Noctuoidea</taxon>
        <taxon>Noctuidae</taxon>
        <taxon>Plusiinae</taxon>
        <taxon>Chrysodeixis</taxon>
    </lineage>
</organism>
<dbReference type="EMBL" id="LR824005">
    <property type="protein sequence ID" value="CAH0592555.1"/>
    <property type="molecule type" value="Genomic_DNA"/>
</dbReference>
<sequence length="100" mass="11720">MNYGTCCVLWCRNTRRNSSCKFYLFPTSKLNLQLRKMWIAAVNRKNDDGSPWSPKPYDRICSNHFIGGKKSDDMASLSYVPSIFPSSNHFYQLIRLFKKK</sequence>
<keyword evidence="2 5" id="KW-0863">Zinc-finger</keyword>
<dbReference type="OrthoDB" id="7331812at2759"/>
<dbReference type="Pfam" id="PF05485">
    <property type="entry name" value="THAP"/>
    <property type="match status" value="1"/>
</dbReference>
<evidence type="ECO:0000256" key="4">
    <source>
        <dbReference type="ARBA" id="ARBA00023125"/>
    </source>
</evidence>
<dbReference type="GO" id="GO:0008270">
    <property type="term" value="F:zinc ion binding"/>
    <property type="evidence" value="ECO:0007669"/>
    <property type="project" value="UniProtKB-KW"/>
</dbReference>
<protein>
    <recommendedName>
        <fullName evidence="6">THAP-type domain-containing protein</fullName>
    </recommendedName>
</protein>
<reference evidence="7" key="1">
    <citation type="submission" date="2021-12" db="EMBL/GenBank/DDBJ databases">
        <authorList>
            <person name="King R."/>
        </authorList>
    </citation>
    <scope>NUCLEOTIDE SEQUENCE</scope>
</reference>
<evidence type="ECO:0000256" key="1">
    <source>
        <dbReference type="ARBA" id="ARBA00022723"/>
    </source>
</evidence>
<keyword evidence="8" id="KW-1185">Reference proteome</keyword>
<dbReference type="SMART" id="SM00980">
    <property type="entry name" value="THAP"/>
    <property type="match status" value="1"/>
</dbReference>
<name>A0A9P0BTI4_CHRIL</name>
<dbReference type="GO" id="GO:0003677">
    <property type="term" value="F:DNA binding"/>
    <property type="evidence" value="ECO:0007669"/>
    <property type="project" value="UniProtKB-UniRule"/>
</dbReference>
<proteinExistence type="predicted"/>
<evidence type="ECO:0000256" key="3">
    <source>
        <dbReference type="ARBA" id="ARBA00022833"/>
    </source>
</evidence>